<dbReference type="Gene3D" id="2.60.40.2500">
    <property type="match status" value="1"/>
</dbReference>
<dbReference type="InterPro" id="IPR010258">
    <property type="entry name" value="Conjugal_tfr_TrbG/VirB9/CagX"/>
</dbReference>
<dbReference type="RefSeq" id="WP_095063015.1">
    <property type="nucleotide sequence ID" value="NZ_CP123447.1"/>
</dbReference>
<keyword evidence="6" id="KW-1185">Reference proteome</keyword>
<evidence type="ECO:0000313" key="5">
    <source>
        <dbReference type="EMBL" id="SNB79208.1"/>
    </source>
</evidence>
<dbReference type="InterPro" id="IPR014148">
    <property type="entry name" value="VirB9"/>
</dbReference>
<dbReference type="CDD" id="cd06911">
    <property type="entry name" value="VirB9_CagX_TrbG"/>
    <property type="match status" value="1"/>
</dbReference>
<dbReference type="STRING" id="1522312.GCA_900177895_01576"/>
<evidence type="ECO:0000313" key="4">
    <source>
        <dbReference type="EMBL" id="SMQ12941.1"/>
    </source>
</evidence>
<sequence length="271" mass="30238">MKNKLIYLAMAAIVLPFSVQAANIPKGSPKDKRIQTAVYTPDDVFVVRTKVGVATVIQLENDERIIGESSAMGIGHAEAWKMTARGNNIFFKPTAEHPDTNLLITTNKRTYAFDLKSTNGTPTPTYILRFNYPDTAFAQRRAAAQKRIQAAEVFGQAQSAPPLNTNTDYWGRGNKHLAPTHIYDNGRFTYFRFNNGRDLPTIYKVLDDGSEVLLNTHMDGDTVVVHETAQHFVLRLNKQVLGIENRGFNSNGQFNQTGTDDNSSVRLLKGF</sequence>
<evidence type="ECO:0000313" key="6">
    <source>
        <dbReference type="Proteomes" id="UP000215450"/>
    </source>
</evidence>
<protein>
    <submittedName>
        <fullName evidence="5">Type IV secretion system protein virB9</fullName>
    </submittedName>
</protein>
<dbReference type="NCBIfam" id="TIGR02781">
    <property type="entry name" value="VirB9"/>
    <property type="match status" value="1"/>
</dbReference>
<dbReference type="EMBL" id="FXUV02000044">
    <property type="protein sequence ID" value="SNB79208.1"/>
    <property type="molecule type" value="Genomic_DNA"/>
</dbReference>
<evidence type="ECO:0000256" key="1">
    <source>
        <dbReference type="ARBA" id="ARBA00006135"/>
    </source>
</evidence>
<dbReference type="InterPro" id="IPR038161">
    <property type="entry name" value="VirB9/CagX/TrbG_C_sf"/>
</dbReference>
<dbReference type="InterPro" id="IPR033645">
    <property type="entry name" value="VirB9/CagX/TrbG_C"/>
</dbReference>
<keyword evidence="2 3" id="KW-0732">Signal</keyword>
<organism evidence="5 6">
    <name type="scientific">Kingella negevensis</name>
    <dbReference type="NCBI Taxonomy" id="1522312"/>
    <lineage>
        <taxon>Bacteria</taxon>
        <taxon>Pseudomonadati</taxon>
        <taxon>Pseudomonadota</taxon>
        <taxon>Betaproteobacteria</taxon>
        <taxon>Neisseriales</taxon>
        <taxon>Neisseriaceae</taxon>
        <taxon>Kingella</taxon>
    </lineage>
</organism>
<dbReference type="AlphaFoldDB" id="A0A238TCT4"/>
<dbReference type="Proteomes" id="UP000215450">
    <property type="component" value="Unassembled WGS sequence"/>
</dbReference>
<evidence type="ECO:0000256" key="3">
    <source>
        <dbReference type="SAM" id="SignalP"/>
    </source>
</evidence>
<dbReference type="EMBL" id="FXUV01000038">
    <property type="protein sequence ID" value="SMQ12941.1"/>
    <property type="molecule type" value="Genomic_DNA"/>
</dbReference>
<gene>
    <name evidence="5" type="primary">virB9</name>
    <name evidence="4" type="ORF">KEBURONENSIS_01758</name>
    <name evidence="5" type="ORF">KEBURONENSIS_01765</name>
</gene>
<name>A0A238TCT4_9NEIS</name>
<feature type="signal peptide" evidence="3">
    <location>
        <begin position="1"/>
        <end position="21"/>
    </location>
</feature>
<dbReference type="Pfam" id="PF03524">
    <property type="entry name" value="CagX"/>
    <property type="match status" value="1"/>
</dbReference>
<proteinExistence type="inferred from homology"/>
<accession>A0A238TCT4</accession>
<evidence type="ECO:0000256" key="2">
    <source>
        <dbReference type="ARBA" id="ARBA00022729"/>
    </source>
</evidence>
<dbReference type="OrthoDB" id="9773431at2"/>
<reference evidence="4" key="1">
    <citation type="submission" date="2017-05" db="EMBL/GenBank/DDBJ databases">
        <authorList>
            <person name="Song R."/>
            <person name="Chenine A.L."/>
            <person name="Ruprecht R.M."/>
        </authorList>
    </citation>
    <scope>NUCLEOTIDE SEQUENCE</scope>
    <source>
        <strain evidence="4">Kingella_eburonensis</strain>
    </source>
</reference>
<feature type="chain" id="PRO_5015075288" evidence="3">
    <location>
        <begin position="22"/>
        <end position="271"/>
    </location>
</feature>
<reference evidence="5 6" key="2">
    <citation type="submission" date="2017-06" db="EMBL/GenBank/DDBJ databases">
        <authorList>
            <person name="Kim H.J."/>
            <person name="Triplett B.A."/>
        </authorList>
    </citation>
    <scope>NUCLEOTIDE SEQUENCE [LARGE SCALE GENOMIC DNA]</scope>
    <source>
        <strain evidence="5">Kingella_eburonensis</strain>
    </source>
</reference>
<comment type="similarity">
    <text evidence="1">Belongs to the TrbG/VirB9 family.</text>
</comment>